<dbReference type="PANTHER" id="PTHR43673:SF10">
    <property type="entry name" value="NADH DEHYDROGENASE_NAD(P)H NITROREDUCTASE XCC3605-RELATED"/>
    <property type="match status" value="1"/>
</dbReference>
<dbReference type="Proteomes" id="UP000887097">
    <property type="component" value="Unassembled WGS sequence"/>
</dbReference>
<keyword evidence="2" id="KW-0560">Oxidoreductase</keyword>
<evidence type="ECO:0000256" key="3">
    <source>
        <dbReference type="SAM" id="SignalP"/>
    </source>
</evidence>
<dbReference type="CDD" id="cd02062">
    <property type="entry name" value="Nitro_FMN_reductase"/>
    <property type="match status" value="1"/>
</dbReference>
<comment type="caution">
    <text evidence="5">The sequence shown here is derived from an EMBL/GenBank/DDBJ whole genome shotgun (WGS) entry which is preliminary data.</text>
</comment>
<feature type="domain" description="Nitroreductase" evidence="4">
    <location>
        <begin position="37"/>
        <end position="89"/>
    </location>
</feature>
<evidence type="ECO:0000256" key="1">
    <source>
        <dbReference type="ARBA" id="ARBA00007118"/>
    </source>
</evidence>
<dbReference type="Pfam" id="PF00881">
    <property type="entry name" value="Nitroreductase"/>
    <property type="match status" value="2"/>
</dbReference>
<sequence length="205" mass="22811">MTKKFLIGAATVLLALTSCHNDNTNTETSVSFDEVLTTRRSVRSYDPAKKISEAEVRELLKATQEAPSWANQQPSKYYVAIGEEKLKAAMEMIGANKDRVADAPVLIVSTFERGKSGYFQGQATNEVGEGWGAYDNGLSNCYLILKARAMGFDTLIMGMRDADQLRALFNIPEDETVMAVIALGYRNEEPTHPDRRDLDDIVKFF</sequence>
<dbReference type="GeneID" id="31502316"/>
<dbReference type="PANTHER" id="PTHR43673">
    <property type="entry name" value="NAD(P)H NITROREDUCTASE YDGI-RELATED"/>
    <property type="match status" value="1"/>
</dbReference>
<organism evidence="5 6">
    <name type="scientific">Xylanibacter ruminicola</name>
    <name type="common">Prevotella ruminicola</name>
    <dbReference type="NCBI Taxonomy" id="839"/>
    <lineage>
        <taxon>Bacteria</taxon>
        <taxon>Pseudomonadati</taxon>
        <taxon>Bacteroidota</taxon>
        <taxon>Bacteroidia</taxon>
        <taxon>Bacteroidales</taxon>
        <taxon>Prevotellaceae</taxon>
        <taxon>Xylanibacter</taxon>
    </lineage>
</organism>
<evidence type="ECO:0000313" key="5">
    <source>
        <dbReference type="EMBL" id="GJG32254.1"/>
    </source>
</evidence>
<dbReference type="InterPro" id="IPR029479">
    <property type="entry name" value="Nitroreductase"/>
</dbReference>
<dbReference type="SUPFAM" id="SSF55469">
    <property type="entry name" value="FMN-dependent nitroreductase-like"/>
    <property type="match status" value="1"/>
</dbReference>
<feature type="chain" id="PRO_5041262124" evidence="3">
    <location>
        <begin position="22"/>
        <end position="205"/>
    </location>
</feature>
<keyword evidence="3" id="KW-0732">Signal</keyword>
<feature type="signal peptide" evidence="3">
    <location>
        <begin position="1"/>
        <end position="21"/>
    </location>
</feature>
<dbReference type="GO" id="GO:0016491">
    <property type="term" value="F:oxidoreductase activity"/>
    <property type="evidence" value="ECO:0007669"/>
    <property type="project" value="UniProtKB-KW"/>
</dbReference>
<feature type="domain" description="Nitroreductase" evidence="4">
    <location>
        <begin position="96"/>
        <end position="185"/>
    </location>
</feature>
<name>A0AA37MN84_XYLRU</name>
<dbReference type="Gene3D" id="3.40.109.10">
    <property type="entry name" value="NADH Oxidase"/>
    <property type="match status" value="2"/>
</dbReference>
<dbReference type="AlphaFoldDB" id="A0AA37MN84"/>
<dbReference type="RefSeq" id="WP_049769192.1">
    <property type="nucleotide sequence ID" value="NZ_BPTT01000001.1"/>
</dbReference>
<evidence type="ECO:0000313" key="6">
    <source>
        <dbReference type="Proteomes" id="UP000887097"/>
    </source>
</evidence>
<proteinExistence type="inferred from homology"/>
<comment type="similarity">
    <text evidence="1">Belongs to the nitroreductase family.</text>
</comment>
<reference evidence="5" key="1">
    <citation type="submission" date="2021-08" db="EMBL/GenBank/DDBJ databases">
        <title>Prevotella lacticifex sp. nov., isolated from rumen of cow.</title>
        <authorList>
            <person name="Shinkai T."/>
            <person name="Ikeyama N."/>
            <person name="Kumagai M."/>
            <person name="Ohmori H."/>
            <person name="Sakamoto M."/>
            <person name="Ohkuma M."/>
            <person name="Mitsumori M."/>
        </authorList>
    </citation>
    <scope>NUCLEOTIDE SEQUENCE</scope>
    <source>
        <strain evidence="5">JCM 8259</strain>
    </source>
</reference>
<evidence type="ECO:0000256" key="2">
    <source>
        <dbReference type="ARBA" id="ARBA00023002"/>
    </source>
</evidence>
<evidence type="ECO:0000259" key="4">
    <source>
        <dbReference type="Pfam" id="PF00881"/>
    </source>
</evidence>
<accession>A0AA37MN84</accession>
<protein>
    <submittedName>
        <fullName evidence="5">Nitroreductase</fullName>
    </submittedName>
</protein>
<dbReference type="EMBL" id="BPTT01000001">
    <property type="protein sequence ID" value="GJG32254.1"/>
    <property type="molecule type" value="Genomic_DNA"/>
</dbReference>
<dbReference type="InterPro" id="IPR000415">
    <property type="entry name" value="Nitroreductase-like"/>
</dbReference>
<dbReference type="PROSITE" id="PS51257">
    <property type="entry name" value="PROKAR_LIPOPROTEIN"/>
    <property type="match status" value="1"/>
</dbReference>
<gene>
    <name evidence="5" type="ORF">PRMUPPPA20_03630</name>
</gene>